<accession>A0A3P8B3X3</accession>
<reference evidence="3" key="2">
    <citation type="submission" date="2019-09" db="UniProtKB">
        <authorList>
            <consortium name="WormBaseParasite"/>
        </authorList>
    </citation>
    <scope>IDENTIFICATION</scope>
</reference>
<keyword evidence="2" id="KW-1185">Reference proteome</keyword>
<evidence type="ECO:0000313" key="3">
    <source>
        <dbReference type="WBParaSite" id="HPBE_0001591701-mRNA-1"/>
    </source>
</evidence>
<gene>
    <name evidence="1" type="ORF">HPBE_LOCUS15916</name>
</gene>
<proteinExistence type="predicted"/>
<sequence>MCISVCSSGTPVALYGGGRTVRDSIEAQLQKHVEETYPLQFVDDLKHQQDMVSRLMENLRMTDDASRLHGEVIIDATRIPNSPLLRVVRRFVPAAPVMSLNESGSDEKTIFVHLYEPFEITRIAQIVPSASSDASSIARIRSLLSKANVVEVNAEQGDFAEK</sequence>
<dbReference type="EMBL" id="UZAH01029118">
    <property type="protein sequence ID" value="VDP04338.1"/>
    <property type="molecule type" value="Genomic_DNA"/>
</dbReference>
<dbReference type="WBParaSite" id="HPBE_0001591701-mRNA-1">
    <property type="protein sequence ID" value="HPBE_0001591701-mRNA-1"/>
    <property type="gene ID" value="HPBE_0001591701"/>
</dbReference>
<name>A0A183G3E0_HELPZ</name>
<reference evidence="1 2" key="1">
    <citation type="submission" date="2018-11" db="EMBL/GenBank/DDBJ databases">
        <authorList>
            <consortium name="Pathogen Informatics"/>
        </authorList>
    </citation>
    <scope>NUCLEOTIDE SEQUENCE [LARGE SCALE GENOMIC DNA]</scope>
</reference>
<organism evidence="2 3">
    <name type="scientific">Heligmosomoides polygyrus</name>
    <name type="common">Parasitic roundworm</name>
    <dbReference type="NCBI Taxonomy" id="6339"/>
    <lineage>
        <taxon>Eukaryota</taxon>
        <taxon>Metazoa</taxon>
        <taxon>Ecdysozoa</taxon>
        <taxon>Nematoda</taxon>
        <taxon>Chromadorea</taxon>
        <taxon>Rhabditida</taxon>
        <taxon>Rhabditina</taxon>
        <taxon>Rhabditomorpha</taxon>
        <taxon>Strongyloidea</taxon>
        <taxon>Heligmosomidae</taxon>
        <taxon>Heligmosomoides</taxon>
    </lineage>
</organism>
<protein>
    <submittedName>
        <fullName evidence="3">T2SSE_N domain-containing protein</fullName>
    </submittedName>
</protein>
<evidence type="ECO:0000313" key="2">
    <source>
        <dbReference type="Proteomes" id="UP000050761"/>
    </source>
</evidence>
<dbReference type="AlphaFoldDB" id="A0A183G3E0"/>
<evidence type="ECO:0000313" key="1">
    <source>
        <dbReference type="EMBL" id="VDP04338.1"/>
    </source>
</evidence>
<accession>A0A183G3E0</accession>
<dbReference type="OrthoDB" id="5794598at2759"/>
<dbReference type="Proteomes" id="UP000050761">
    <property type="component" value="Unassembled WGS sequence"/>
</dbReference>